<keyword evidence="3" id="KW-1185">Reference proteome</keyword>
<evidence type="ECO:0000313" key="3">
    <source>
        <dbReference type="Proteomes" id="UP000184188"/>
    </source>
</evidence>
<dbReference type="InterPro" id="IPR011009">
    <property type="entry name" value="Kinase-like_dom_sf"/>
</dbReference>
<feature type="domain" description="Aminoglycoside phosphotransferase" evidence="1">
    <location>
        <begin position="109"/>
        <end position="295"/>
    </location>
</feature>
<reference evidence="3" key="1">
    <citation type="journal article" date="2017" name="Genome Biol.">
        <title>Comparative genomics reveals high biological diversity and specific adaptations in the industrially and medically important fungal genus Aspergillus.</title>
        <authorList>
            <person name="de Vries R.P."/>
            <person name="Riley R."/>
            <person name="Wiebenga A."/>
            <person name="Aguilar-Osorio G."/>
            <person name="Amillis S."/>
            <person name="Uchima C.A."/>
            <person name="Anderluh G."/>
            <person name="Asadollahi M."/>
            <person name="Askin M."/>
            <person name="Barry K."/>
            <person name="Battaglia E."/>
            <person name="Bayram O."/>
            <person name="Benocci T."/>
            <person name="Braus-Stromeyer S.A."/>
            <person name="Caldana C."/>
            <person name="Canovas D."/>
            <person name="Cerqueira G.C."/>
            <person name="Chen F."/>
            <person name="Chen W."/>
            <person name="Choi C."/>
            <person name="Clum A."/>
            <person name="Dos Santos R.A."/>
            <person name="Damasio A.R."/>
            <person name="Diallinas G."/>
            <person name="Emri T."/>
            <person name="Fekete E."/>
            <person name="Flipphi M."/>
            <person name="Freyberg S."/>
            <person name="Gallo A."/>
            <person name="Gournas C."/>
            <person name="Habgood R."/>
            <person name="Hainaut M."/>
            <person name="Harispe M.L."/>
            <person name="Henrissat B."/>
            <person name="Hilden K.S."/>
            <person name="Hope R."/>
            <person name="Hossain A."/>
            <person name="Karabika E."/>
            <person name="Karaffa L."/>
            <person name="Karanyi Z."/>
            <person name="Krasevec N."/>
            <person name="Kuo A."/>
            <person name="Kusch H."/>
            <person name="LaButti K."/>
            <person name="Lagendijk E.L."/>
            <person name="Lapidus A."/>
            <person name="Levasseur A."/>
            <person name="Lindquist E."/>
            <person name="Lipzen A."/>
            <person name="Logrieco A.F."/>
            <person name="MacCabe A."/>
            <person name="Maekelae M.R."/>
            <person name="Malavazi I."/>
            <person name="Melin P."/>
            <person name="Meyer V."/>
            <person name="Mielnichuk N."/>
            <person name="Miskei M."/>
            <person name="Molnar A.P."/>
            <person name="Mule G."/>
            <person name="Ngan C.Y."/>
            <person name="Orejas M."/>
            <person name="Orosz E."/>
            <person name="Ouedraogo J.P."/>
            <person name="Overkamp K.M."/>
            <person name="Park H.-S."/>
            <person name="Perrone G."/>
            <person name="Piumi F."/>
            <person name="Punt P.J."/>
            <person name="Ram A.F."/>
            <person name="Ramon A."/>
            <person name="Rauscher S."/>
            <person name="Record E."/>
            <person name="Riano-Pachon D.M."/>
            <person name="Robert V."/>
            <person name="Roehrig J."/>
            <person name="Ruller R."/>
            <person name="Salamov A."/>
            <person name="Salih N.S."/>
            <person name="Samson R.A."/>
            <person name="Sandor E."/>
            <person name="Sanguinetti M."/>
            <person name="Schuetze T."/>
            <person name="Sepcic K."/>
            <person name="Shelest E."/>
            <person name="Sherlock G."/>
            <person name="Sophianopoulou V."/>
            <person name="Squina F.M."/>
            <person name="Sun H."/>
            <person name="Susca A."/>
            <person name="Todd R.B."/>
            <person name="Tsang A."/>
            <person name="Unkles S.E."/>
            <person name="van de Wiele N."/>
            <person name="van Rossen-Uffink D."/>
            <person name="Oliveira J.V."/>
            <person name="Vesth T.C."/>
            <person name="Visser J."/>
            <person name="Yu J.-H."/>
            <person name="Zhou M."/>
            <person name="Andersen M.R."/>
            <person name="Archer D.B."/>
            <person name="Baker S.E."/>
            <person name="Benoit I."/>
            <person name="Brakhage A.A."/>
            <person name="Braus G.H."/>
            <person name="Fischer R."/>
            <person name="Frisvad J.C."/>
            <person name="Goldman G.H."/>
            <person name="Houbraken J."/>
            <person name="Oakley B."/>
            <person name="Pocsi I."/>
            <person name="Scazzocchio C."/>
            <person name="Seiboth B."/>
            <person name="vanKuyk P.A."/>
            <person name="Wortman J."/>
            <person name="Dyer P.S."/>
            <person name="Grigoriev I.V."/>
        </authorList>
    </citation>
    <scope>NUCLEOTIDE SEQUENCE [LARGE SCALE GENOMIC DNA]</scope>
    <source>
        <strain evidence="3">CBS 506.65</strain>
    </source>
</reference>
<dbReference type="SUPFAM" id="SSF56112">
    <property type="entry name" value="Protein kinase-like (PK-like)"/>
    <property type="match status" value="1"/>
</dbReference>
<evidence type="ECO:0000259" key="1">
    <source>
        <dbReference type="Pfam" id="PF01636"/>
    </source>
</evidence>
<dbReference type="AlphaFoldDB" id="A0A1L9S4Q4"/>
<sequence length="336" mass="37842">MATGPIAKPSSEKVAIKNQAPDFRTRLDLAKSATVVFPLSNEVADLLAKFSGGCLKEVPGDDSEALLVSLKQLLWNSPKLWECPVRGMVVKCNEKIVAKVITGNRDYTEQTSMQFLAQKAPDIPAPRAHGLIKFEPFRVIFMSYIPGTTLTHAWPEMSHEEKLSIKQQLEKIFCRLRSLRQPEGKLLGGVHGEGVKEMRVDECGLFKGITTSVEFSNLQFSARHHGSNSYVKLLRSLLDHENLQAGSVFTHGDVRTDNIMVKKDPGTTDGYIVTGVIDWEDSGFYPPYYECTTLTRTQSLVDEDDWYLYLPRVISPSEFPIRWLVDRLWGIHVRTT</sequence>
<dbReference type="EMBL" id="KV878367">
    <property type="protein sequence ID" value="OJJ42142.1"/>
    <property type="molecule type" value="Genomic_DNA"/>
</dbReference>
<dbReference type="InterPro" id="IPR002575">
    <property type="entry name" value="Aminoglycoside_PTrfase"/>
</dbReference>
<accession>A0A1L9S4Q4</accession>
<dbReference type="CDD" id="cd05120">
    <property type="entry name" value="APH_ChoK_like"/>
    <property type="match status" value="1"/>
</dbReference>
<organism evidence="2 3">
    <name type="scientific">Penicilliopsis zonata CBS 506.65</name>
    <dbReference type="NCBI Taxonomy" id="1073090"/>
    <lineage>
        <taxon>Eukaryota</taxon>
        <taxon>Fungi</taxon>
        <taxon>Dikarya</taxon>
        <taxon>Ascomycota</taxon>
        <taxon>Pezizomycotina</taxon>
        <taxon>Eurotiomycetes</taxon>
        <taxon>Eurotiomycetidae</taxon>
        <taxon>Eurotiales</taxon>
        <taxon>Aspergillaceae</taxon>
        <taxon>Penicilliopsis</taxon>
    </lineage>
</organism>
<gene>
    <name evidence="2" type="ORF">ASPZODRAFT_137454</name>
</gene>
<dbReference type="Gene3D" id="3.90.1200.10">
    <property type="match status" value="1"/>
</dbReference>
<dbReference type="PANTHER" id="PTHR21310">
    <property type="entry name" value="AMINOGLYCOSIDE PHOSPHOTRANSFERASE-RELATED-RELATED"/>
    <property type="match status" value="1"/>
</dbReference>
<dbReference type="OrthoDB" id="2906425at2759"/>
<dbReference type="Proteomes" id="UP000184188">
    <property type="component" value="Unassembled WGS sequence"/>
</dbReference>
<dbReference type="PANTHER" id="PTHR21310:SF15">
    <property type="entry name" value="AMINOGLYCOSIDE PHOSPHOTRANSFERASE DOMAIN-CONTAINING PROTEIN"/>
    <property type="match status" value="1"/>
</dbReference>
<dbReference type="VEuPathDB" id="FungiDB:ASPZODRAFT_137454"/>
<proteinExistence type="predicted"/>
<dbReference type="RefSeq" id="XP_022576652.1">
    <property type="nucleotide sequence ID" value="XM_022724327.1"/>
</dbReference>
<dbReference type="Pfam" id="PF01636">
    <property type="entry name" value="APH"/>
    <property type="match status" value="1"/>
</dbReference>
<dbReference type="InterPro" id="IPR051678">
    <property type="entry name" value="AGP_Transferase"/>
</dbReference>
<evidence type="ECO:0000313" key="2">
    <source>
        <dbReference type="EMBL" id="OJJ42142.1"/>
    </source>
</evidence>
<dbReference type="GeneID" id="34610792"/>
<dbReference type="STRING" id="1073090.A0A1L9S4Q4"/>
<name>A0A1L9S4Q4_9EURO</name>
<protein>
    <recommendedName>
        <fullName evidence="1">Aminoglycoside phosphotransferase domain-containing protein</fullName>
    </recommendedName>
</protein>